<keyword evidence="1" id="KW-0677">Repeat</keyword>
<feature type="compositionally biased region" description="Basic and acidic residues" evidence="2">
    <location>
        <begin position="370"/>
        <end position="379"/>
    </location>
</feature>
<feature type="compositionally biased region" description="Polar residues" evidence="2">
    <location>
        <begin position="347"/>
        <end position="356"/>
    </location>
</feature>
<evidence type="ECO:0000313" key="5">
    <source>
        <dbReference type="EMBL" id="CAH1249729.1"/>
    </source>
</evidence>
<dbReference type="InterPro" id="IPR000488">
    <property type="entry name" value="Death_dom"/>
</dbReference>
<accession>A0A8K0EE92</accession>
<dbReference type="Pfam" id="PF14529">
    <property type="entry name" value="Exo_endo_phos_2"/>
    <property type="match status" value="1"/>
</dbReference>
<dbReference type="Gene3D" id="3.60.10.10">
    <property type="entry name" value="Endonuclease/exonuclease/phosphatase"/>
    <property type="match status" value="1"/>
</dbReference>
<protein>
    <submittedName>
        <fullName evidence="5">MYOM3 protein</fullName>
    </submittedName>
</protein>
<reference evidence="5" key="1">
    <citation type="submission" date="2022-01" db="EMBL/GenBank/DDBJ databases">
        <authorList>
            <person name="Braso-Vives M."/>
        </authorList>
    </citation>
    <scope>NUCLEOTIDE SEQUENCE</scope>
</reference>
<evidence type="ECO:0000259" key="4">
    <source>
        <dbReference type="PROSITE" id="PS50853"/>
    </source>
</evidence>
<dbReference type="InterPro" id="IPR003961">
    <property type="entry name" value="FN3_dom"/>
</dbReference>
<feature type="domain" description="Fibronectin type-III" evidence="4">
    <location>
        <begin position="479"/>
        <end position="576"/>
    </location>
</feature>
<dbReference type="PANTHER" id="PTHR13817">
    <property type="entry name" value="TITIN"/>
    <property type="match status" value="1"/>
</dbReference>
<dbReference type="AlphaFoldDB" id="A0A8K0EE92"/>
<dbReference type="Pfam" id="PF00531">
    <property type="entry name" value="Death"/>
    <property type="match status" value="1"/>
</dbReference>
<feature type="region of interest" description="Disordered" evidence="2">
    <location>
        <begin position="799"/>
        <end position="827"/>
    </location>
</feature>
<dbReference type="EMBL" id="OV696702">
    <property type="protein sequence ID" value="CAH1249729.1"/>
    <property type="molecule type" value="Genomic_DNA"/>
</dbReference>
<dbReference type="InterPro" id="IPR005135">
    <property type="entry name" value="Endo/exonuclease/phosphatase"/>
</dbReference>
<dbReference type="Gene3D" id="1.10.533.10">
    <property type="entry name" value="Death Domain, Fas"/>
    <property type="match status" value="1"/>
</dbReference>
<dbReference type="GO" id="GO:0007165">
    <property type="term" value="P:signal transduction"/>
    <property type="evidence" value="ECO:0007669"/>
    <property type="project" value="InterPro"/>
</dbReference>
<feature type="compositionally biased region" description="Polar residues" evidence="2">
    <location>
        <begin position="799"/>
        <end position="808"/>
    </location>
</feature>
<gene>
    <name evidence="5" type="primary">MYOM3</name>
    <name evidence="5" type="ORF">BLAG_LOCUS10734</name>
</gene>
<dbReference type="PROSITE" id="PS50853">
    <property type="entry name" value="FN3"/>
    <property type="match status" value="2"/>
</dbReference>
<dbReference type="GO" id="GO:0031430">
    <property type="term" value="C:M band"/>
    <property type="evidence" value="ECO:0007669"/>
    <property type="project" value="TreeGrafter"/>
</dbReference>
<feature type="region of interest" description="Disordered" evidence="2">
    <location>
        <begin position="337"/>
        <end position="379"/>
    </location>
</feature>
<dbReference type="InterPro" id="IPR036691">
    <property type="entry name" value="Endo/exonu/phosph_ase_sf"/>
</dbReference>
<evidence type="ECO:0000259" key="3">
    <source>
        <dbReference type="PROSITE" id="PS50017"/>
    </source>
</evidence>
<organism evidence="5 6">
    <name type="scientific">Branchiostoma lanceolatum</name>
    <name type="common">Common lancelet</name>
    <name type="synonym">Amphioxus lanceolatum</name>
    <dbReference type="NCBI Taxonomy" id="7740"/>
    <lineage>
        <taxon>Eukaryota</taxon>
        <taxon>Metazoa</taxon>
        <taxon>Chordata</taxon>
        <taxon>Cephalochordata</taxon>
        <taxon>Leptocardii</taxon>
        <taxon>Amphioxiformes</taxon>
        <taxon>Branchiostomatidae</taxon>
        <taxon>Branchiostoma</taxon>
    </lineage>
</organism>
<dbReference type="CDD" id="cd00063">
    <property type="entry name" value="FN3"/>
    <property type="match status" value="2"/>
</dbReference>
<dbReference type="PANTHER" id="PTHR13817:SF151">
    <property type="entry name" value="TITIN"/>
    <property type="match status" value="1"/>
</dbReference>
<dbReference type="Proteomes" id="UP000838412">
    <property type="component" value="Chromosome 17"/>
</dbReference>
<feature type="domain" description="Fibronectin type-III" evidence="4">
    <location>
        <begin position="581"/>
        <end position="674"/>
    </location>
</feature>
<evidence type="ECO:0000256" key="1">
    <source>
        <dbReference type="ARBA" id="ARBA00022737"/>
    </source>
</evidence>
<evidence type="ECO:0000256" key="2">
    <source>
        <dbReference type="SAM" id="MobiDB-lite"/>
    </source>
</evidence>
<dbReference type="SMART" id="SM00005">
    <property type="entry name" value="DEATH"/>
    <property type="match status" value="1"/>
</dbReference>
<feature type="region of interest" description="Disordered" evidence="2">
    <location>
        <begin position="570"/>
        <end position="589"/>
    </location>
</feature>
<name>A0A8K0EE92_BRALA</name>
<dbReference type="GO" id="GO:0045214">
    <property type="term" value="P:sarcomere organization"/>
    <property type="evidence" value="ECO:0007669"/>
    <property type="project" value="TreeGrafter"/>
</dbReference>
<dbReference type="PROSITE" id="PS50017">
    <property type="entry name" value="DEATH_DOMAIN"/>
    <property type="match status" value="1"/>
</dbReference>
<dbReference type="InterPro" id="IPR011029">
    <property type="entry name" value="DEATH-like_dom_sf"/>
</dbReference>
<keyword evidence="6" id="KW-1185">Reference proteome</keyword>
<dbReference type="SMART" id="SM00060">
    <property type="entry name" value="FN3"/>
    <property type="match status" value="2"/>
</dbReference>
<dbReference type="SUPFAM" id="SSF47986">
    <property type="entry name" value="DEATH domain"/>
    <property type="match status" value="1"/>
</dbReference>
<proteinExistence type="predicted"/>
<dbReference type="InterPro" id="IPR036116">
    <property type="entry name" value="FN3_sf"/>
</dbReference>
<dbReference type="CDD" id="cd01670">
    <property type="entry name" value="Death"/>
    <property type="match status" value="1"/>
</dbReference>
<dbReference type="GO" id="GO:0003824">
    <property type="term" value="F:catalytic activity"/>
    <property type="evidence" value="ECO:0007669"/>
    <property type="project" value="InterPro"/>
</dbReference>
<dbReference type="InterPro" id="IPR013783">
    <property type="entry name" value="Ig-like_fold"/>
</dbReference>
<dbReference type="InterPro" id="IPR050964">
    <property type="entry name" value="Striated_Muscle_Regulatory"/>
</dbReference>
<dbReference type="SUPFAM" id="SSF49265">
    <property type="entry name" value="Fibronectin type III"/>
    <property type="match status" value="1"/>
</dbReference>
<dbReference type="SUPFAM" id="SSF56219">
    <property type="entry name" value="DNase I-like"/>
    <property type="match status" value="1"/>
</dbReference>
<feature type="domain" description="Death" evidence="3">
    <location>
        <begin position="394"/>
        <end position="465"/>
    </location>
</feature>
<evidence type="ECO:0000313" key="6">
    <source>
        <dbReference type="Proteomes" id="UP000838412"/>
    </source>
</evidence>
<dbReference type="OrthoDB" id="100767at2759"/>
<dbReference type="Gene3D" id="2.60.40.10">
    <property type="entry name" value="Immunoglobulins"/>
    <property type="match status" value="2"/>
</dbReference>
<dbReference type="Pfam" id="PF00041">
    <property type="entry name" value="fn3"/>
    <property type="match status" value="1"/>
</dbReference>
<sequence>MWFSMALKTQKLLIAADYRPSSSNCDIITYLKTNTLSRLTDFNAQSAILLGDFNVHHKDWLGSRTTDTAGRRMLELSSSLGLKIVTDPGPGAHRYQWKCASVIPIHKRYSNSNPAKYRPISLLSNISKVMEAAVQAQLQKYLLQNQLISSDRQGYDVRLIALDIEGAFDKVWHNGLCSNLKSSILLFSVFIDDLGDECENPLYLYADDSTLHCVIRTTNDSSTTTASLNRDLERMRCCADTWKLEQVRGLELVSLKLNAKGRATVYKAQVRSIMEYASLCWMSALTTSRRLLDSIQRQAFCIIGVNKQQARLEPDIPSLHHRRQIYNSTNFEAMELRKTDERRLRSSSRGTPSPTASVEGRRARPSQEQGNDRKRMKTDALGEVVHAVVTEMRAEWRELGHNLGLSHVDIEATDRKHRGNPTECCREVLELWRRGSGSQATLEKLGKALRKARRVDLAEGIERRGTGSGVQIPGTPDHAPRNVKVVFTTESWIKIAWTPPATCVDAMLIGYKVEFCLARTDEWLKAHELHCLPPNTTEFKVGGLTKRNQYQFRVSSLYRGRMSEPSYSDFGIAKKQGQPLPPRNPRVTDRDIEKGTVSLEWLEPEDDGGSPITLYIVDKCLRSKWEKCLETSELQCTLNDVKSGWRLRVSAKNNKGHQSDPSEMVDPEIRMRVEVKEAGQESEEAAQNTLWKSAFNPQGLSGKKIEDGSIVFVYSCDDPIGLCNLWMMYCQGEVCQYFQKQLVTIPDVKLGVTIDQEDFRASCNHLLLTRPTKHGYRVLSDSINTDLFCLVNHLASTRGNTTSPTQGKTIGHVLSDTSKTSRSSLKRAKKHLPSIVAPGTVLF</sequence>